<feature type="transmembrane region" description="Helical" evidence="1">
    <location>
        <begin position="58"/>
        <end position="78"/>
    </location>
</feature>
<dbReference type="EMBL" id="CP048620">
    <property type="protein sequence ID" value="QPJ64978.1"/>
    <property type="molecule type" value="Genomic_DNA"/>
</dbReference>
<protein>
    <submittedName>
        <fullName evidence="2">Uncharacterized protein</fullName>
    </submittedName>
</protein>
<dbReference type="KEGG" id="nva:G3M78_06085"/>
<proteinExistence type="predicted"/>
<sequence length="89" mass="10092">MLIAVGFLYADDLQKFEKDKPSAQDRYRMRTLITLFLTIGSIFWVLVGALSGDLKSSAIYIASAWAIYLVAFSAHDLLRKKEAPYDENE</sequence>
<keyword evidence="1" id="KW-0472">Membrane</keyword>
<feature type="transmembrane region" description="Helical" evidence="1">
    <location>
        <begin position="32"/>
        <end position="52"/>
    </location>
</feature>
<keyword evidence="1" id="KW-1133">Transmembrane helix</keyword>
<evidence type="ECO:0000313" key="3">
    <source>
        <dbReference type="Proteomes" id="UP000594464"/>
    </source>
</evidence>
<accession>A0A7T0C1X0</accession>
<dbReference type="AlphaFoldDB" id="A0A7T0C1X0"/>
<organism evidence="2 3">
    <name type="scientific">Candidatus Nitrohelix vancouverensis</name>
    <dbReference type="NCBI Taxonomy" id="2705534"/>
    <lineage>
        <taxon>Bacteria</taxon>
        <taxon>Pseudomonadati</taxon>
        <taxon>Nitrospinota/Tectimicrobiota group</taxon>
        <taxon>Nitrospinota</taxon>
        <taxon>Nitrospinia</taxon>
        <taxon>Nitrospinales</taxon>
        <taxon>Nitrospinaceae</taxon>
        <taxon>Candidatus Nitrohelix</taxon>
    </lineage>
</organism>
<evidence type="ECO:0000256" key="1">
    <source>
        <dbReference type="SAM" id="Phobius"/>
    </source>
</evidence>
<evidence type="ECO:0000313" key="2">
    <source>
        <dbReference type="EMBL" id="QPJ64978.1"/>
    </source>
</evidence>
<reference evidence="3" key="1">
    <citation type="submission" date="2020-02" db="EMBL/GenBank/DDBJ databases">
        <title>Genomic and physiological characterization of two novel Nitrospinaceae genera.</title>
        <authorList>
            <person name="Mueller A.J."/>
            <person name="Jung M.-Y."/>
            <person name="Strachan C.R."/>
            <person name="Herbold C.W."/>
            <person name="Kirkegaard R.H."/>
            <person name="Daims H."/>
        </authorList>
    </citation>
    <scope>NUCLEOTIDE SEQUENCE [LARGE SCALE GENOMIC DNA]</scope>
</reference>
<gene>
    <name evidence="2" type="ORF">G3M78_06085</name>
</gene>
<name>A0A7T0C1X0_9BACT</name>
<keyword evidence="1" id="KW-0812">Transmembrane</keyword>
<dbReference type="Proteomes" id="UP000594464">
    <property type="component" value="Chromosome"/>
</dbReference>